<keyword evidence="2" id="KW-1185">Reference proteome</keyword>
<proteinExistence type="predicted"/>
<comment type="caution">
    <text evidence="1">The sequence shown here is derived from an EMBL/GenBank/DDBJ whole genome shotgun (WGS) entry which is preliminary data.</text>
</comment>
<dbReference type="EMBL" id="AMEZ01000026">
    <property type="protein sequence ID" value="EKY28187.1"/>
    <property type="molecule type" value="Genomic_DNA"/>
</dbReference>
<evidence type="ECO:0000313" key="1">
    <source>
        <dbReference type="EMBL" id="EKY28187.1"/>
    </source>
</evidence>
<dbReference type="Proteomes" id="UP000010420">
    <property type="component" value="Unassembled WGS sequence"/>
</dbReference>
<gene>
    <name evidence="1" type="ORF">HMPREF0216_01031</name>
</gene>
<dbReference type="STRING" id="545697.HMPREF0216_01031"/>
<organism evidence="1 2">
    <name type="scientific">Clostridium celatum DSM 1785</name>
    <dbReference type="NCBI Taxonomy" id="545697"/>
    <lineage>
        <taxon>Bacteria</taxon>
        <taxon>Bacillati</taxon>
        <taxon>Bacillota</taxon>
        <taxon>Clostridia</taxon>
        <taxon>Eubacteriales</taxon>
        <taxon>Clostridiaceae</taxon>
        <taxon>Clostridium</taxon>
    </lineage>
</organism>
<accession>L1QKT6</accession>
<dbReference type="HOGENOM" id="CLU_3041988_0_0_9"/>
<dbReference type="PATRIC" id="fig|545697.3.peg.1015"/>
<protein>
    <submittedName>
        <fullName evidence="1">Uncharacterized protein</fullName>
    </submittedName>
</protein>
<reference evidence="1 2" key="1">
    <citation type="submission" date="2012-05" db="EMBL/GenBank/DDBJ databases">
        <authorList>
            <person name="Weinstock G."/>
            <person name="Sodergren E."/>
            <person name="Lobos E.A."/>
            <person name="Fulton L."/>
            <person name="Fulton R."/>
            <person name="Courtney L."/>
            <person name="Fronick C."/>
            <person name="O'Laughlin M."/>
            <person name="Godfrey J."/>
            <person name="Wilson R.M."/>
            <person name="Miner T."/>
            <person name="Farmer C."/>
            <person name="Delehaunty K."/>
            <person name="Cordes M."/>
            <person name="Minx P."/>
            <person name="Tomlinson C."/>
            <person name="Chen J."/>
            <person name="Wollam A."/>
            <person name="Pepin K.H."/>
            <person name="Bhonagiri V."/>
            <person name="Zhang X."/>
            <person name="Suruliraj S."/>
            <person name="Warren W."/>
            <person name="Mitreva M."/>
            <person name="Mardis E.R."/>
            <person name="Wilson R.K."/>
        </authorList>
    </citation>
    <scope>NUCLEOTIDE SEQUENCE [LARGE SCALE GENOMIC DNA]</scope>
    <source>
        <strain evidence="1 2">DSM 1785</strain>
    </source>
</reference>
<evidence type="ECO:0000313" key="2">
    <source>
        <dbReference type="Proteomes" id="UP000010420"/>
    </source>
</evidence>
<name>L1QKT6_9CLOT</name>
<sequence>MTETCLEFCKKNDLIITAGSDGHGDFGAVSKGIEYYIGAINKDSSLLNIDKLLK</sequence>
<dbReference type="AlphaFoldDB" id="L1QKT6"/>